<name>A0A2T6BSX4_9BACL</name>
<keyword evidence="3" id="KW-1185">Reference proteome</keyword>
<evidence type="ECO:0000313" key="3">
    <source>
        <dbReference type="Proteomes" id="UP000244240"/>
    </source>
</evidence>
<evidence type="ECO:0000313" key="2">
    <source>
        <dbReference type="EMBL" id="PTX59136.1"/>
    </source>
</evidence>
<evidence type="ECO:0000256" key="1">
    <source>
        <dbReference type="SAM" id="MobiDB-lite"/>
    </source>
</evidence>
<organism evidence="2 3">
    <name type="scientific">Melghirimyces profundicolus</name>
    <dbReference type="NCBI Taxonomy" id="1242148"/>
    <lineage>
        <taxon>Bacteria</taxon>
        <taxon>Bacillati</taxon>
        <taxon>Bacillota</taxon>
        <taxon>Bacilli</taxon>
        <taxon>Bacillales</taxon>
        <taxon>Thermoactinomycetaceae</taxon>
        <taxon>Melghirimyces</taxon>
    </lineage>
</organism>
<feature type="compositionally biased region" description="Basic and acidic residues" evidence="1">
    <location>
        <begin position="1"/>
        <end position="19"/>
    </location>
</feature>
<dbReference type="Proteomes" id="UP000244240">
    <property type="component" value="Unassembled WGS sequence"/>
</dbReference>
<accession>A0A2T6BSX4</accession>
<reference evidence="2 3" key="1">
    <citation type="submission" date="2018-04" db="EMBL/GenBank/DDBJ databases">
        <title>Genomic Encyclopedia of Archaeal and Bacterial Type Strains, Phase II (KMG-II): from individual species to whole genera.</title>
        <authorList>
            <person name="Goeker M."/>
        </authorList>
    </citation>
    <scope>NUCLEOTIDE SEQUENCE [LARGE SCALE GENOMIC DNA]</scope>
    <source>
        <strain evidence="2 3">DSM 45787</strain>
    </source>
</reference>
<comment type="caution">
    <text evidence="2">The sequence shown here is derived from an EMBL/GenBank/DDBJ whole genome shotgun (WGS) entry which is preliminary data.</text>
</comment>
<sequence length="102" mass="11367">MSRKQNRESTEEQVDRMVDEGLGAGRTGKQSGTIKGEQNHLDTEVNETGKMAQKKDVIDEGKGRYWMDVDRMVNEGLGGGRVGKRTGKIEESRPLEEETDQG</sequence>
<feature type="compositionally biased region" description="Basic and acidic residues" evidence="1">
    <location>
        <begin position="87"/>
        <end position="96"/>
    </location>
</feature>
<dbReference type="OrthoDB" id="2454402at2"/>
<gene>
    <name evidence="2" type="ORF">C8P63_11381</name>
</gene>
<protein>
    <submittedName>
        <fullName evidence="2">Uncharacterized protein</fullName>
    </submittedName>
</protein>
<dbReference type="AlphaFoldDB" id="A0A2T6BSX4"/>
<feature type="region of interest" description="Disordered" evidence="1">
    <location>
        <begin position="1"/>
        <end position="56"/>
    </location>
</feature>
<dbReference type="EMBL" id="QBKR01000013">
    <property type="protein sequence ID" value="PTX59136.1"/>
    <property type="molecule type" value="Genomic_DNA"/>
</dbReference>
<proteinExistence type="predicted"/>
<dbReference type="RefSeq" id="WP_108023879.1">
    <property type="nucleotide sequence ID" value="NZ_QBKR01000013.1"/>
</dbReference>
<feature type="region of interest" description="Disordered" evidence="1">
    <location>
        <begin position="74"/>
        <end position="102"/>
    </location>
</feature>